<dbReference type="PANTHER" id="PTHR32114:SF2">
    <property type="entry name" value="ABC TRANSPORTER ABCH.3"/>
    <property type="match status" value="1"/>
</dbReference>
<dbReference type="GO" id="GO:0006302">
    <property type="term" value="P:double-strand break repair"/>
    <property type="evidence" value="ECO:0007669"/>
    <property type="project" value="InterPro"/>
</dbReference>
<feature type="region of interest" description="Disordered" evidence="2">
    <location>
        <begin position="1"/>
        <end position="49"/>
    </location>
</feature>
<feature type="domain" description="Calcineurin-like phosphoesterase" evidence="3">
    <location>
        <begin position="71"/>
        <end position="269"/>
    </location>
</feature>
<sequence>MGKKKSVYDEIDSDNESENNIFDTEESPKKSESKKKSSKKSSSTETSESTDNKSITFIKLKDDVKTEIRYIYHISDIHIRNTQRHVEYKEVFERTYQKLKNQIGSNKKISLIVLTGDIMHTKTELSPESFSIAQDFFKALSDIAPVVLIPGNHDCNLSNKDRLDALSPIVAGNVKFDNLYYLKKSGLYQYYNIVFGVTSIFDDILIKADRIGNEIWKGIKQKNKYKIALYHGPVHGAKTDVGYRMNNEQLLAEDFYGYDYVMLGDIHKYQYMNESETIAYAGSLIQQSYGESLNGHGVLKWDLLDGESELMQIKNDYGYCTVKIVDGKMVDTTIPRKPRIRFILENTNQIQYQEILNSLEKEYQICEIVRESNFKTKLHNNSPSQKKIKEEVTAYATQENIIKTYLTKKGLEKEKIQGLIDLHKKIYQKILADKKDQVVDSMHNSTKTQKWKLLELRFSNTLSYGKDNVIDFRNYDPNKIIGIVAPNHYGKSAILDIILFCLFDKFSRGERRDILNKNEKNMYCSLLLSVGSQKYLIERIGQRNKNGLTVKIDVNFYSIKVEKGKEIKEKLNGIDKNDTNKKIIELIGDYNDYLTTCFCLQQGKSSNFIDMTQLQKKEYLNEILKLNVFEDCYNMARDKLKQLTGQLKLLEQKVGTKSLDEIKQNIKTTTSEIKKLELLKNSTNLTLAEELEYILSNLSKSTLTKYNELSDYDLTTEESIIKTIENIRNELKKDMNIDLEKIKKELAENKSKLIELENREEEKQNNGEVTDIKELLDQKEKLIKKLINIPKNFNINDIEKIKKEKEDATIKIKTIDKTLANYKTDNLSDKINRIDELKIIITNLRKSLKPVNDDCETILKDLKSKLSENEDKILYLMNKTFENTSNLSIEEKEELSKNLRTKKIFAQHLKNNIDRLQKYEMGFSDKNDEIISYILERNNDWINRYDVWSAKVNKLLEQENSDEPSIDSLIRESRDLTKKIMLVSVDVFDIHDNNVIMKKIRVAEEELDSLSEFRGTKKEIDNLKQEKTLLQDKINILDNKLKDIETYNKHLESNLIVQKEIDELQIIIDEQTLESKKINKLMKDIKNKINDCENIISDHKKHIKENKKLKQHLKLMEEYYMLYLDWCQKNDYLKRWTKIKKEFDNDLNVISKEIEKKQIELAIHKKDVEQYLEHRKEFDDKSNETNLYQLYVQVMNYNGLPYEMLKTYLPLIEADVNQILHSMVNFNIEFMFYDESHLEEQKTKQLKSNMGCVDINICYQDMKPYNVQLASGFERFIIGLAIRMTLCQISLTAKPNFLIIDEGWSCLDSENLGNVGTIMNYIKTQYEHIIIISHLEELKNQADHVINIDKNNGYSYIKTENKLLVNRKKKKNIKKVIEI</sequence>
<organism evidence="5">
    <name type="scientific">Tupanvirus soda lake</name>
    <dbReference type="NCBI Taxonomy" id="2126985"/>
    <lineage>
        <taxon>Viruses</taxon>
        <taxon>Varidnaviria</taxon>
        <taxon>Bamfordvirae</taxon>
        <taxon>Nucleocytoviricota</taxon>
        <taxon>Megaviricetes</taxon>
        <taxon>Imitervirales</taxon>
        <taxon>Mimiviridae</taxon>
        <taxon>Megamimivirinae</taxon>
        <taxon>Tupanvirus</taxon>
        <taxon>Tupanvirus salinum</taxon>
    </lineage>
</organism>
<dbReference type="RefSeq" id="YP_010781557.1">
    <property type="nucleotide sequence ID" value="NC_075039.1"/>
</dbReference>
<dbReference type="GeneID" id="80518321"/>
<keyword evidence="1" id="KW-0175">Coiled coil</keyword>
<evidence type="ECO:0000259" key="4">
    <source>
        <dbReference type="Pfam" id="PF13476"/>
    </source>
</evidence>
<dbReference type="InterPro" id="IPR004843">
    <property type="entry name" value="Calcineurin-like_PHP"/>
</dbReference>
<dbReference type="KEGG" id="vg:80518321"/>
<feature type="coiled-coil region" evidence="1">
    <location>
        <begin position="732"/>
        <end position="766"/>
    </location>
</feature>
<feature type="coiled-coil region" evidence="1">
    <location>
        <begin position="1013"/>
        <end position="1040"/>
    </location>
</feature>
<evidence type="ECO:0000256" key="1">
    <source>
        <dbReference type="SAM" id="Coils"/>
    </source>
</evidence>
<reference evidence="5" key="2">
    <citation type="journal article" date="2018" name="Nat. Commun.">
        <title>Tailed giant Tupanvirus possesses the most complete translational apparatus of the known virosphere.</title>
        <authorList>
            <person name="Abrahao J."/>
            <person name="Silva L."/>
            <person name="Silva L.S."/>
            <person name="Khalil J.Y.B."/>
            <person name="Rodrigues R."/>
            <person name="Arantes T."/>
            <person name="Assis F."/>
            <person name="Boratto P."/>
            <person name="Andrade M."/>
            <person name="Kroon E.G."/>
            <person name="Ribeiro B."/>
            <person name="Bergier I."/>
            <person name="Seligmann H."/>
            <person name="Ghigo E."/>
            <person name="Colson P."/>
            <person name="Levasseur A."/>
            <person name="Kroemer G."/>
            <person name="Raoult D."/>
            <person name="La Scola B."/>
        </authorList>
    </citation>
    <scope>NUCLEOTIDE SEQUENCE [LARGE SCALE GENOMIC DNA]</scope>
    <source>
        <strain evidence="5">Soda lake</strain>
    </source>
</reference>
<dbReference type="PANTHER" id="PTHR32114">
    <property type="entry name" value="ABC TRANSPORTER ABCH.3"/>
    <property type="match status" value="1"/>
</dbReference>
<dbReference type="SUPFAM" id="SSF52540">
    <property type="entry name" value="P-loop containing nucleoside triphosphate hydrolases"/>
    <property type="match status" value="1"/>
</dbReference>
<proteinExistence type="predicted"/>
<dbReference type="InterPro" id="IPR027417">
    <property type="entry name" value="P-loop_NTPase"/>
</dbReference>
<dbReference type="GO" id="GO:0016887">
    <property type="term" value="F:ATP hydrolysis activity"/>
    <property type="evidence" value="ECO:0007669"/>
    <property type="project" value="InterPro"/>
</dbReference>
<evidence type="ECO:0000259" key="3">
    <source>
        <dbReference type="Pfam" id="PF00149"/>
    </source>
</evidence>
<dbReference type="EMBL" id="KY523104">
    <property type="protein sequence ID" value="QKU34904.1"/>
    <property type="molecule type" value="Genomic_DNA"/>
</dbReference>
<dbReference type="Gene3D" id="3.40.50.300">
    <property type="entry name" value="P-loop containing nucleotide triphosphate hydrolases"/>
    <property type="match status" value="2"/>
</dbReference>
<evidence type="ECO:0000313" key="5">
    <source>
        <dbReference type="EMBL" id="QKU34904.1"/>
    </source>
</evidence>
<protein>
    <submittedName>
        <fullName evidence="5">Putative DNA repair protein</fullName>
    </submittedName>
</protein>
<dbReference type="InterPro" id="IPR029052">
    <property type="entry name" value="Metallo-depent_PP-like"/>
</dbReference>
<feature type="compositionally biased region" description="Basic and acidic residues" evidence="2">
    <location>
        <begin position="26"/>
        <end position="35"/>
    </location>
</feature>
<accession>A0A6N1NIX1</accession>
<reference evidence="5" key="1">
    <citation type="submission" date="2017-01" db="EMBL/GenBank/DDBJ databases">
        <authorList>
            <person name="Assis F.L."/>
            <person name="Abrahao J.S."/>
            <person name="Silva L."/>
            <person name="Khalil J.B."/>
            <person name="Rodrigues R."/>
            <person name="Silva L.S."/>
            <person name="Arantes T."/>
            <person name="Boratto P."/>
            <person name="Andrade M."/>
            <person name="Kroon E.G."/>
            <person name="Ribeiro B."/>
            <person name="Bergier I."/>
            <person name="Seligmann H."/>
            <person name="Ghigo E."/>
            <person name="Colson P."/>
            <person name="Levasseur A."/>
            <person name="Raoult D."/>
            <person name="Scola B.L."/>
        </authorList>
    </citation>
    <scope>NUCLEOTIDE SEQUENCE</scope>
    <source>
        <strain evidence="5">Soda lake</strain>
    </source>
</reference>
<dbReference type="SUPFAM" id="SSF56300">
    <property type="entry name" value="Metallo-dependent phosphatases"/>
    <property type="match status" value="1"/>
</dbReference>
<dbReference type="InterPro" id="IPR038729">
    <property type="entry name" value="Rad50/SbcC_AAA"/>
</dbReference>
<name>A0A6N1NIX1_9VIRU</name>
<feature type="domain" description="Rad50/SbcC-type AAA" evidence="4">
    <location>
        <begin position="456"/>
        <end position="674"/>
    </location>
</feature>
<dbReference type="Gene3D" id="3.60.21.10">
    <property type="match status" value="1"/>
</dbReference>
<feature type="coiled-coil region" evidence="1">
    <location>
        <begin position="633"/>
        <end position="679"/>
    </location>
</feature>
<feature type="compositionally biased region" description="Low complexity" evidence="2">
    <location>
        <begin position="40"/>
        <end position="49"/>
    </location>
</feature>
<evidence type="ECO:0000256" key="2">
    <source>
        <dbReference type="SAM" id="MobiDB-lite"/>
    </source>
</evidence>
<dbReference type="Pfam" id="PF00149">
    <property type="entry name" value="Metallophos"/>
    <property type="match status" value="1"/>
</dbReference>
<dbReference type="Pfam" id="PF13476">
    <property type="entry name" value="AAA_23"/>
    <property type="match status" value="1"/>
</dbReference>